<evidence type="ECO:0000313" key="5">
    <source>
        <dbReference type="Proteomes" id="UP000307440"/>
    </source>
</evidence>
<accession>A0A5C3KJJ1</accession>
<proteinExistence type="predicted"/>
<feature type="transmembrane region" description="Helical" evidence="3">
    <location>
        <begin position="272"/>
        <end position="295"/>
    </location>
</feature>
<protein>
    <recommendedName>
        <fullName evidence="6">MFS general substrate transporter</fullName>
    </recommendedName>
</protein>
<dbReference type="EMBL" id="ML210312">
    <property type="protein sequence ID" value="TFK20095.1"/>
    <property type="molecule type" value="Genomic_DNA"/>
</dbReference>
<feature type="transmembrane region" description="Helical" evidence="3">
    <location>
        <begin position="92"/>
        <end position="112"/>
    </location>
</feature>
<evidence type="ECO:0000256" key="1">
    <source>
        <dbReference type="ARBA" id="ARBA00004141"/>
    </source>
</evidence>
<name>A0A5C3KJJ1_COPMA</name>
<dbReference type="Proteomes" id="UP000307440">
    <property type="component" value="Unassembled WGS sequence"/>
</dbReference>
<feature type="transmembrane region" description="Helical" evidence="3">
    <location>
        <begin position="31"/>
        <end position="49"/>
    </location>
</feature>
<evidence type="ECO:0000256" key="3">
    <source>
        <dbReference type="SAM" id="Phobius"/>
    </source>
</evidence>
<dbReference type="InterPro" id="IPR036259">
    <property type="entry name" value="MFS_trans_sf"/>
</dbReference>
<feature type="transmembrane region" description="Helical" evidence="3">
    <location>
        <begin position="334"/>
        <end position="353"/>
    </location>
</feature>
<dbReference type="GO" id="GO:0016020">
    <property type="term" value="C:membrane"/>
    <property type="evidence" value="ECO:0007669"/>
    <property type="project" value="UniProtKB-SubCell"/>
</dbReference>
<feature type="transmembrane region" description="Helical" evidence="3">
    <location>
        <begin position="61"/>
        <end position="80"/>
    </location>
</feature>
<sequence>MYLASIAGIGLSAFAMSISPWSAWLLVSRLLQIVSASLICPLSIAIISVNYKHSIRASRIGILLGLRTISQFIAPLAVFLPYHQRGRYEWRLWFLGAMIISAALFAALYQVLPTSRAPDSEGSTLPSAPDRRLAWMSPSTTFAALYRCRAAFIVSVVSAPMFGAVFEGFRIYCRDDPKIWSVHQWQAAIYRGLSGPVFPEEFVVAAFSLFVYELGSAVGDVFIGFVLDRLARHSSPEAGSTNRLTGGFFPSLVLVPACFAVIVYCHPVSGEFFLGWVFILGIGIHSILGVGIVFVAEADPKRAVELLSAREVIQLGPGIVFSLLVLCFNQRQSLIFGSALAILLSLVVFATFWKLVRVGSGPPTSVSISSSDGDGAQIAPAPSS</sequence>
<comment type="subcellular location">
    <subcellularLocation>
        <location evidence="1">Membrane</location>
        <topology evidence="1">Multi-pass membrane protein</topology>
    </subcellularLocation>
</comment>
<dbReference type="Pfam" id="PF07690">
    <property type="entry name" value="MFS_1"/>
    <property type="match status" value="1"/>
</dbReference>
<keyword evidence="3" id="KW-1133">Transmembrane helix</keyword>
<feature type="region of interest" description="Disordered" evidence="2">
    <location>
        <begin position="363"/>
        <end position="384"/>
    </location>
</feature>
<dbReference type="GO" id="GO:0022857">
    <property type="term" value="F:transmembrane transporter activity"/>
    <property type="evidence" value="ECO:0007669"/>
    <property type="project" value="InterPro"/>
</dbReference>
<reference evidence="4 5" key="1">
    <citation type="journal article" date="2019" name="Nat. Ecol. Evol.">
        <title>Megaphylogeny resolves global patterns of mushroom evolution.</title>
        <authorList>
            <person name="Varga T."/>
            <person name="Krizsan K."/>
            <person name="Foldi C."/>
            <person name="Dima B."/>
            <person name="Sanchez-Garcia M."/>
            <person name="Sanchez-Ramirez S."/>
            <person name="Szollosi G.J."/>
            <person name="Szarkandi J.G."/>
            <person name="Papp V."/>
            <person name="Albert L."/>
            <person name="Andreopoulos W."/>
            <person name="Angelini C."/>
            <person name="Antonin V."/>
            <person name="Barry K.W."/>
            <person name="Bougher N.L."/>
            <person name="Buchanan P."/>
            <person name="Buyck B."/>
            <person name="Bense V."/>
            <person name="Catcheside P."/>
            <person name="Chovatia M."/>
            <person name="Cooper J."/>
            <person name="Damon W."/>
            <person name="Desjardin D."/>
            <person name="Finy P."/>
            <person name="Geml J."/>
            <person name="Haridas S."/>
            <person name="Hughes K."/>
            <person name="Justo A."/>
            <person name="Karasinski D."/>
            <person name="Kautmanova I."/>
            <person name="Kiss B."/>
            <person name="Kocsube S."/>
            <person name="Kotiranta H."/>
            <person name="LaButti K.M."/>
            <person name="Lechner B.E."/>
            <person name="Liimatainen K."/>
            <person name="Lipzen A."/>
            <person name="Lukacs Z."/>
            <person name="Mihaltcheva S."/>
            <person name="Morgado L.N."/>
            <person name="Niskanen T."/>
            <person name="Noordeloos M.E."/>
            <person name="Ohm R.A."/>
            <person name="Ortiz-Santana B."/>
            <person name="Ovrebo C."/>
            <person name="Racz N."/>
            <person name="Riley R."/>
            <person name="Savchenko A."/>
            <person name="Shiryaev A."/>
            <person name="Soop K."/>
            <person name="Spirin V."/>
            <person name="Szebenyi C."/>
            <person name="Tomsovsky M."/>
            <person name="Tulloss R.E."/>
            <person name="Uehling J."/>
            <person name="Grigoriev I.V."/>
            <person name="Vagvolgyi C."/>
            <person name="Papp T."/>
            <person name="Martin F.M."/>
            <person name="Miettinen O."/>
            <person name="Hibbett D.S."/>
            <person name="Nagy L.G."/>
        </authorList>
    </citation>
    <scope>NUCLEOTIDE SEQUENCE [LARGE SCALE GENOMIC DNA]</scope>
    <source>
        <strain evidence="4 5">CBS 121175</strain>
    </source>
</reference>
<feature type="compositionally biased region" description="Low complexity" evidence="2">
    <location>
        <begin position="363"/>
        <end position="375"/>
    </location>
</feature>
<dbReference type="AlphaFoldDB" id="A0A5C3KJJ1"/>
<dbReference type="Gene3D" id="1.20.1250.20">
    <property type="entry name" value="MFS general substrate transporter like domains"/>
    <property type="match status" value="1"/>
</dbReference>
<gene>
    <name evidence="4" type="ORF">FA15DRAFT_143244</name>
</gene>
<dbReference type="SUPFAM" id="SSF103473">
    <property type="entry name" value="MFS general substrate transporter"/>
    <property type="match status" value="1"/>
</dbReference>
<evidence type="ECO:0008006" key="6">
    <source>
        <dbReference type="Google" id="ProtNLM"/>
    </source>
</evidence>
<keyword evidence="5" id="KW-1185">Reference proteome</keyword>
<feature type="transmembrane region" description="Helical" evidence="3">
    <location>
        <begin position="247"/>
        <end position="265"/>
    </location>
</feature>
<keyword evidence="3" id="KW-0812">Transmembrane</keyword>
<dbReference type="InterPro" id="IPR011701">
    <property type="entry name" value="MFS"/>
</dbReference>
<organism evidence="4 5">
    <name type="scientific">Coprinopsis marcescibilis</name>
    <name type="common">Agaric fungus</name>
    <name type="synonym">Psathyrella marcescibilis</name>
    <dbReference type="NCBI Taxonomy" id="230819"/>
    <lineage>
        <taxon>Eukaryota</taxon>
        <taxon>Fungi</taxon>
        <taxon>Dikarya</taxon>
        <taxon>Basidiomycota</taxon>
        <taxon>Agaricomycotina</taxon>
        <taxon>Agaricomycetes</taxon>
        <taxon>Agaricomycetidae</taxon>
        <taxon>Agaricales</taxon>
        <taxon>Agaricineae</taxon>
        <taxon>Psathyrellaceae</taxon>
        <taxon>Coprinopsis</taxon>
    </lineage>
</organism>
<evidence type="ECO:0000256" key="2">
    <source>
        <dbReference type="SAM" id="MobiDB-lite"/>
    </source>
</evidence>
<keyword evidence="3" id="KW-0472">Membrane</keyword>
<evidence type="ECO:0000313" key="4">
    <source>
        <dbReference type="EMBL" id="TFK20095.1"/>
    </source>
</evidence>
<feature type="transmembrane region" description="Helical" evidence="3">
    <location>
        <begin position="202"/>
        <end position="227"/>
    </location>
</feature>